<dbReference type="InterPro" id="IPR001516">
    <property type="entry name" value="Proton_antipo_N"/>
</dbReference>
<dbReference type="AlphaFoldDB" id="A0A9X1UUV1"/>
<feature type="domain" description="NADH-Ubiquinone oxidoreductase (complex I) chain 5 N-terminal" evidence="12">
    <location>
        <begin position="61"/>
        <end position="108"/>
    </location>
</feature>
<feature type="transmembrane region" description="Helical" evidence="10">
    <location>
        <begin position="495"/>
        <end position="516"/>
    </location>
</feature>
<feature type="transmembrane region" description="Helical" evidence="10">
    <location>
        <begin position="596"/>
        <end position="616"/>
    </location>
</feature>
<evidence type="ECO:0000259" key="12">
    <source>
        <dbReference type="Pfam" id="PF00662"/>
    </source>
</evidence>
<evidence type="ECO:0000256" key="1">
    <source>
        <dbReference type="ARBA" id="ARBA00004651"/>
    </source>
</evidence>
<keyword evidence="3" id="KW-0050">Antiport</keyword>
<dbReference type="PRINTS" id="PR01434">
    <property type="entry name" value="NADHDHGNASE5"/>
</dbReference>
<feature type="transmembrane region" description="Helical" evidence="10">
    <location>
        <begin position="685"/>
        <end position="703"/>
    </location>
</feature>
<dbReference type="InterPro" id="IPR046806">
    <property type="entry name" value="MrpA_C/MbhE"/>
</dbReference>
<dbReference type="InterPro" id="IPR050616">
    <property type="entry name" value="CPA3_Na-H_Antiporter_A"/>
</dbReference>
<comment type="subcellular location">
    <subcellularLocation>
        <location evidence="1">Cell membrane</location>
        <topology evidence="1">Multi-pass membrane protein</topology>
    </subcellularLocation>
    <subcellularLocation>
        <location evidence="9">Membrane</location>
        <topology evidence="9">Multi-pass membrane protein</topology>
    </subcellularLocation>
</comment>
<feature type="transmembrane region" description="Helical" evidence="10">
    <location>
        <begin position="28"/>
        <end position="46"/>
    </location>
</feature>
<dbReference type="PANTHER" id="PTHR43373:SF1">
    <property type="entry name" value="NA(+)_H(+) ANTIPORTER SUBUNIT A"/>
    <property type="match status" value="1"/>
</dbReference>
<keyword evidence="2" id="KW-0813">Transport</keyword>
<feature type="transmembrane region" description="Helical" evidence="10">
    <location>
        <begin position="445"/>
        <end position="468"/>
    </location>
</feature>
<evidence type="ECO:0000259" key="11">
    <source>
        <dbReference type="Pfam" id="PF00361"/>
    </source>
</evidence>
<keyword evidence="6 10" id="KW-1133">Transmembrane helix</keyword>
<evidence type="ECO:0000256" key="10">
    <source>
        <dbReference type="SAM" id="Phobius"/>
    </source>
</evidence>
<sequence>MLTAILTGFLFSIFLVFAGKFFKGKLSILSSLIPLGLFIYFFQFIIPVSNGEVIMRSYEWIPSFGVDLGFKLDGLSLLFTLLITGIGFLVFFYTSSYLKGHEYLDRFYGYLASFMGAMLGLVLSDNMITLFVFWELTSISSFFLIGFNNRSAASRKSAMTALGITGIGGLLLLAGALLLNNITGTYSISEMLSMSEAIRGNEYYIAVVLLIFGAAFTKSAQFPFHFWLPGAMKAPTPVSTYLHSATMVKAGVYLLMRFTPVLGGENFWNTSLMIIGGITMLYSAIHTIFRTDLKGILAYSTISALGILVFLTGLGTREAFLAAAVFIIVHALYKATLFLVTGIIDHQTHTRNVTKLAGLNKVMLPVGIAGILAAISSAGIPPTIGFVGKELTYEASLHSETLVILLMIAIVLTKIFLLYAGFVAGIKPFTGKLPEEHTNVKMPDFVLWTPPLLLALLGLVFGVAPFIIDSPIIKPVVEAMGADASEVHLALWHGFNMVFILSLITIGVGIALYFVVKPSEKLETAVARFESISPESILEKFNRIFVSISNFWTDFFQNGYLRNYISIIILFLVVLIGYIMFGNTRFVIDYHSLSRITVYEITATLILIAGIFYTVFTQSRLAAVVAMGVVGLAICLIFIFYSAPDLAMTQFSIDTLTVILFVLVLYKLPKYLKLSDYKTRLRDGILSSIFGLLIATLALQVIAEPVNKDIGNFYAQNAYLEAHGKNVVNVILVDFRGADTLIEISVLSIAAVGVFGLMKLRLKMADRKRYEDR</sequence>
<feature type="transmembrane region" description="Helical" evidence="10">
    <location>
        <begin position="107"/>
        <end position="123"/>
    </location>
</feature>
<evidence type="ECO:0000256" key="9">
    <source>
        <dbReference type="RuleBase" id="RU000320"/>
    </source>
</evidence>
<keyword evidence="4" id="KW-1003">Cell membrane</keyword>
<feature type="domain" description="MrpA C-terminal/MbhE" evidence="14">
    <location>
        <begin position="680"/>
        <end position="759"/>
    </location>
</feature>
<dbReference type="PANTHER" id="PTHR43373">
    <property type="entry name" value="NA(+)/H(+) ANTIPORTER SUBUNIT"/>
    <property type="match status" value="1"/>
</dbReference>
<feature type="transmembrane region" description="Helical" evidence="10">
    <location>
        <begin position="159"/>
        <end position="182"/>
    </location>
</feature>
<gene>
    <name evidence="15" type="ORF">LU635_03540</name>
</gene>
<dbReference type="RefSeq" id="WP_240096247.1">
    <property type="nucleotide sequence ID" value="NZ_JAJSON010000009.1"/>
</dbReference>
<feature type="transmembrane region" description="Helical" evidence="10">
    <location>
        <begin position="320"/>
        <end position="341"/>
    </location>
</feature>
<dbReference type="Pfam" id="PF00361">
    <property type="entry name" value="Proton_antipo_M"/>
    <property type="match status" value="1"/>
</dbReference>
<feature type="transmembrane region" description="Helical" evidence="10">
    <location>
        <begin position="75"/>
        <end position="95"/>
    </location>
</feature>
<dbReference type="Pfam" id="PF13244">
    <property type="entry name" value="MbhD"/>
    <property type="match status" value="1"/>
</dbReference>
<evidence type="ECO:0000256" key="2">
    <source>
        <dbReference type="ARBA" id="ARBA00022448"/>
    </source>
</evidence>
<evidence type="ECO:0000256" key="5">
    <source>
        <dbReference type="ARBA" id="ARBA00022692"/>
    </source>
</evidence>
<keyword evidence="8 10" id="KW-0472">Membrane</keyword>
<feature type="domain" description="NADH:quinone oxidoreductase/Mrp antiporter transmembrane" evidence="11">
    <location>
        <begin position="124"/>
        <end position="412"/>
    </location>
</feature>
<feature type="transmembrane region" description="Helical" evidence="10">
    <location>
        <begin position="564"/>
        <end position="581"/>
    </location>
</feature>
<reference evidence="15" key="1">
    <citation type="submission" date="2021-12" db="EMBL/GenBank/DDBJ databases">
        <title>Description of Gramella crocea sp. nov., a new bacterium isolated from activated sludge.</title>
        <authorList>
            <person name="Zhang X."/>
        </authorList>
    </citation>
    <scope>NUCLEOTIDE SEQUENCE</scope>
    <source>
        <strain evidence="15">YB25</strain>
    </source>
</reference>
<evidence type="ECO:0000313" key="15">
    <source>
        <dbReference type="EMBL" id="MCG9970700.1"/>
    </source>
</evidence>
<evidence type="ECO:0000256" key="4">
    <source>
        <dbReference type="ARBA" id="ARBA00022475"/>
    </source>
</evidence>
<dbReference type="InterPro" id="IPR001750">
    <property type="entry name" value="ND/Mrp_TM"/>
</dbReference>
<dbReference type="Pfam" id="PF00662">
    <property type="entry name" value="Proton_antipo_N"/>
    <property type="match status" value="1"/>
</dbReference>
<comment type="caution">
    <text evidence="15">The sequence shown here is derived from an EMBL/GenBank/DDBJ whole genome shotgun (WGS) entry which is preliminary data.</text>
</comment>
<proteinExistence type="predicted"/>
<dbReference type="EMBL" id="JAJSON010000009">
    <property type="protein sequence ID" value="MCG9970700.1"/>
    <property type="molecule type" value="Genomic_DNA"/>
</dbReference>
<evidence type="ECO:0000256" key="3">
    <source>
        <dbReference type="ARBA" id="ARBA00022449"/>
    </source>
</evidence>
<dbReference type="Pfam" id="PF20501">
    <property type="entry name" value="MbhE"/>
    <property type="match status" value="1"/>
</dbReference>
<dbReference type="GO" id="GO:0015297">
    <property type="term" value="F:antiporter activity"/>
    <property type="evidence" value="ECO:0007669"/>
    <property type="project" value="UniProtKB-KW"/>
</dbReference>
<dbReference type="GO" id="GO:0006811">
    <property type="term" value="P:monoatomic ion transport"/>
    <property type="evidence" value="ECO:0007669"/>
    <property type="project" value="UniProtKB-KW"/>
</dbReference>
<keyword evidence="16" id="KW-1185">Reference proteome</keyword>
<evidence type="ECO:0000259" key="14">
    <source>
        <dbReference type="Pfam" id="PF20501"/>
    </source>
</evidence>
<accession>A0A9X1UUV1</accession>
<evidence type="ECO:0000313" key="16">
    <source>
        <dbReference type="Proteomes" id="UP001139344"/>
    </source>
</evidence>
<keyword evidence="7" id="KW-0406">Ion transport</keyword>
<feature type="transmembrane region" description="Helical" evidence="10">
    <location>
        <begin position="401"/>
        <end position="424"/>
    </location>
</feature>
<feature type="transmembrane region" description="Helical" evidence="10">
    <location>
        <begin position="267"/>
        <end position="289"/>
    </location>
</feature>
<dbReference type="Proteomes" id="UP001139344">
    <property type="component" value="Unassembled WGS sequence"/>
</dbReference>
<feature type="transmembrane region" description="Helical" evidence="10">
    <location>
        <begin position="362"/>
        <end position="381"/>
    </location>
</feature>
<protein>
    <submittedName>
        <fullName evidence="15">Monovalent cation/H+ antiporter subunit A</fullName>
    </submittedName>
</protein>
<dbReference type="NCBIfam" id="NF009287">
    <property type="entry name" value="PRK12647.1"/>
    <property type="match status" value="1"/>
</dbReference>
<feature type="transmembrane region" description="Helical" evidence="10">
    <location>
        <begin position="621"/>
        <end position="641"/>
    </location>
</feature>
<name>A0A9X1UUV1_9FLAO</name>
<evidence type="ECO:0000259" key="13">
    <source>
        <dbReference type="Pfam" id="PF13244"/>
    </source>
</evidence>
<dbReference type="InterPro" id="IPR025383">
    <property type="entry name" value="MrpA_C/MbhD"/>
</dbReference>
<feature type="transmembrane region" description="Helical" evidence="10">
    <location>
        <begin position="296"/>
        <end position="314"/>
    </location>
</feature>
<feature type="transmembrane region" description="Helical" evidence="10">
    <location>
        <begin position="647"/>
        <end position="665"/>
    </location>
</feature>
<evidence type="ECO:0000256" key="8">
    <source>
        <dbReference type="ARBA" id="ARBA00023136"/>
    </source>
</evidence>
<feature type="domain" description="MrpA C-terminal/MbhD" evidence="13">
    <location>
        <begin position="605"/>
        <end position="670"/>
    </location>
</feature>
<feature type="transmembrane region" description="Helical" evidence="10">
    <location>
        <begin position="741"/>
        <end position="760"/>
    </location>
</feature>
<keyword evidence="5 9" id="KW-0812">Transmembrane</keyword>
<evidence type="ECO:0000256" key="6">
    <source>
        <dbReference type="ARBA" id="ARBA00022989"/>
    </source>
</evidence>
<dbReference type="GO" id="GO:0005886">
    <property type="term" value="C:plasma membrane"/>
    <property type="evidence" value="ECO:0007669"/>
    <property type="project" value="UniProtKB-SubCell"/>
</dbReference>
<evidence type="ECO:0000256" key="7">
    <source>
        <dbReference type="ARBA" id="ARBA00023065"/>
    </source>
</evidence>
<organism evidence="15 16">
    <name type="scientific">Christiangramia crocea</name>
    <dbReference type="NCBI Taxonomy" id="2904124"/>
    <lineage>
        <taxon>Bacteria</taxon>
        <taxon>Pseudomonadati</taxon>
        <taxon>Bacteroidota</taxon>
        <taxon>Flavobacteriia</taxon>
        <taxon>Flavobacteriales</taxon>
        <taxon>Flavobacteriaceae</taxon>
        <taxon>Christiangramia</taxon>
    </lineage>
</organism>
<feature type="transmembrane region" description="Helical" evidence="10">
    <location>
        <begin position="203"/>
        <end position="224"/>
    </location>
</feature>